<sequence length="173" mass="19881">MAPPKKKKRLSKAEWKKLRKQRGAKSAEVRGLGEGSRKKFTLPAKWRQLVFTNGGRKRVEFESPGKTIYKTQKEVEKTLVKRNMKECLDDRSSTEESIPQDESSEWECEPADDEKGVQKLSKTLTSDDTETNSLERRFFVCESTQLMDLVHQVNKTSQCSTKDCNGKRLYSAN</sequence>
<organism evidence="2 3">
    <name type="scientific">Porites evermanni</name>
    <dbReference type="NCBI Taxonomy" id="104178"/>
    <lineage>
        <taxon>Eukaryota</taxon>
        <taxon>Metazoa</taxon>
        <taxon>Cnidaria</taxon>
        <taxon>Anthozoa</taxon>
        <taxon>Hexacorallia</taxon>
        <taxon>Scleractinia</taxon>
        <taxon>Fungiina</taxon>
        <taxon>Poritidae</taxon>
        <taxon>Porites</taxon>
    </lineage>
</organism>
<proteinExistence type="predicted"/>
<feature type="region of interest" description="Disordered" evidence="1">
    <location>
        <begin position="88"/>
        <end position="117"/>
    </location>
</feature>
<feature type="compositionally biased region" description="Acidic residues" evidence="1">
    <location>
        <begin position="98"/>
        <end position="112"/>
    </location>
</feature>
<dbReference type="EMBL" id="CALNXI010000053">
    <property type="protein sequence ID" value="CAH3017044.1"/>
    <property type="molecule type" value="Genomic_DNA"/>
</dbReference>
<feature type="compositionally biased region" description="Basic residues" evidence="1">
    <location>
        <begin position="1"/>
        <end position="10"/>
    </location>
</feature>
<keyword evidence="3" id="KW-1185">Reference proteome</keyword>
<evidence type="ECO:0000256" key="1">
    <source>
        <dbReference type="SAM" id="MobiDB-lite"/>
    </source>
</evidence>
<feature type="region of interest" description="Disordered" evidence="1">
    <location>
        <begin position="1"/>
        <end position="33"/>
    </location>
</feature>
<name>A0ABN8LIT2_9CNID</name>
<accession>A0ABN8LIT2</accession>
<gene>
    <name evidence="2" type="ORF">PEVE_00034712</name>
</gene>
<protein>
    <submittedName>
        <fullName evidence="2">Uncharacterized protein</fullName>
    </submittedName>
</protein>
<comment type="caution">
    <text evidence="2">The sequence shown here is derived from an EMBL/GenBank/DDBJ whole genome shotgun (WGS) entry which is preliminary data.</text>
</comment>
<reference evidence="2 3" key="1">
    <citation type="submission" date="2022-05" db="EMBL/GenBank/DDBJ databases">
        <authorList>
            <consortium name="Genoscope - CEA"/>
            <person name="William W."/>
        </authorList>
    </citation>
    <scope>NUCLEOTIDE SEQUENCE [LARGE SCALE GENOMIC DNA]</scope>
</reference>
<evidence type="ECO:0000313" key="3">
    <source>
        <dbReference type="Proteomes" id="UP001159427"/>
    </source>
</evidence>
<dbReference type="Proteomes" id="UP001159427">
    <property type="component" value="Unassembled WGS sequence"/>
</dbReference>
<evidence type="ECO:0000313" key="2">
    <source>
        <dbReference type="EMBL" id="CAH3017044.1"/>
    </source>
</evidence>